<feature type="region of interest" description="Disordered" evidence="1">
    <location>
        <begin position="121"/>
        <end position="142"/>
    </location>
</feature>
<sequence length="281" mass="31792">MEADFEVFTSLRHDPLLLEIPDSDLSHANWNHTHASPFYMLDFHRDRMLKAAARWHWDKAVMALTGDLGLQKLADFIMQNIEESQRKVSLKVKVTISSNGEMGASVTQVTETHLTALYPGKLPAPVPEARPGSETEIHNHLPPKTPEYEVVVADLRTAPSDYTHFKTTKREPYDRARQRAHISLPDRKEVLLINEVDGSVMEGSTTTPYFWRNGRWVTPAVSRQSGTESWSGGQDGTTRRWVLEKYLAVEDVVPLDSLVHGEECWLSNGARGFMFGRIKLA</sequence>
<name>A0AAJ0MHA9_9PEZI</name>
<dbReference type="InterPro" id="IPR043132">
    <property type="entry name" value="BCAT-like_C"/>
</dbReference>
<dbReference type="InterPro" id="IPR036038">
    <property type="entry name" value="Aminotransferase-like"/>
</dbReference>
<organism evidence="2 3">
    <name type="scientific">Lasiosphaeria hispida</name>
    <dbReference type="NCBI Taxonomy" id="260671"/>
    <lineage>
        <taxon>Eukaryota</taxon>
        <taxon>Fungi</taxon>
        <taxon>Dikarya</taxon>
        <taxon>Ascomycota</taxon>
        <taxon>Pezizomycotina</taxon>
        <taxon>Sordariomycetes</taxon>
        <taxon>Sordariomycetidae</taxon>
        <taxon>Sordariales</taxon>
        <taxon>Lasiosphaeriaceae</taxon>
        <taxon>Lasiosphaeria</taxon>
    </lineage>
</organism>
<dbReference type="EMBL" id="JAUIQD010000002">
    <property type="protein sequence ID" value="KAK3359078.1"/>
    <property type="molecule type" value="Genomic_DNA"/>
</dbReference>
<keyword evidence="3" id="KW-1185">Reference proteome</keyword>
<evidence type="ECO:0000313" key="3">
    <source>
        <dbReference type="Proteomes" id="UP001275084"/>
    </source>
</evidence>
<reference evidence="2" key="1">
    <citation type="journal article" date="2023" name="Mol. Phylogenet. Evol.">
        <title>Genome-scale phylogeny and comparative genomics of the fungal order Sordariales.</title>
        <authorList>
            <person name="Hensen N."/>
            <person name="Bonometti L."/>
            <person name="Westerberg I."/>
            <person name="Brannstrom I.O."/>
            <person name="Guillou S."/>
            <person name="Cros-Aarteil S."/>
            <person name="Calhoun S."/>
            <person name="Haridas S."/>
            <person name="Kuo A."/>
            <person name="Mondo S."/>
            <person name="Pangilinan J."/>
            <person name="Riley R."/>
            <person name="LaButti K."/>
            <person name="Andreopoulos B."/>
            <person name="Lipzen A."/>
            <person name="Chen C."/>
            <person name="Yan M."/>
            <person name="Daum C."/>
            <person name="Ng V."/>
            <person name="Clum A."/>
            <person name="Steindorff A."/>
            <person name="Ohm R.A."/>
            <person name="Martin F."/>
            <person name="Silar P."/>
            <person name="Natvig D.O."/>
            <person name="Lalanne C."/>
            <person name="Gautier V."/>
            <person name="Ament-Velasquez S.L."/>
            <person name="Kruys A."/>
            <person name="Hutchinson M.I."/>
            <person name="Powell A.J."/>
            <person name="Barry K."/>
            <person name="Miller A.N."/>
            <person name="Grigoriev I.V."/>
            <person name="Debuchy R."/>
            <person name="Gladieux P."/>
            <person name="Hiltunen Thoren M."/>
            <person name="Johannesson H."/>
        </authorList>
    </citation>
    <scope>NUCLEOTIDE SEQUENCE</scope>
    <source>
        <strain evidence="2">CBS 955.72</strain>
    </source>
</reference>
<dbReference type="AlphaFoldDB" id="A0AAJ0MHA9"/>
<evidence type="ECO:0000313" key="2">
    <source>
        <dbReference type="EMBL" id="KAK3359078.1"/>
    </source>
</evidence>
<reference evidence="2" key="2">
    <citation type="submission" date="2023-06" db="EMBL/GenBank/DDBJ databases">
        <authorList>
            <consortium name="Lawrence Berkeley National Laboratory"/>
            <person name="Haridas S."/>
            <person name="Hensen N."/>
            <person name="Bonometti L."/>
            <person name="Westerberg I."/>
            <person name="Brannstrom I.O."/>
            <person name="Guillou S."/>
            <person name="Cros-Aarteil S."/>
            <person name="Calhoun S."/>
            <person name="Kuo A."/>
            <person name="Mondo S."/>
            <person name="Pangilinan J."/>
            <person name="Riley R."/>
            <person name="Labutti K."/>
            <person name="Andreopoulos B."/>
            <person name="Lipzen A."/>
            <person name="Chen C."/>
            <person name="Yanf M."/>
            <person name="Daum C."/>
            <person name="Ng V."/>
            <person name="Clum A."/>
            <person name="Steindorff A."/>
            <person name="Ohm R."/>
            <person name="Martin F."/>
            <person name="Silar P."/>
            <person name="Natvig D."/>
            <person name="Lalanne C."/>
            <person name="Gautier V."/>
            <person name="Ament-Velasquez S.L."/>
            <person name="Kruys A."/>
            <person name="Hutchinson M.I."/>
            <person name="Powell A.J."/>
            <person name="Barry K."/>
            <person name="Miller A.N."/>
            <person name="Grigoriev I.V."/>
            <person name="Debuchy R."/>
            <person name="Gladieux P."/>
            <person name="Thoren M.H."/>
            <person name="Johannesson H."/>
        </authorList>
    </citation>
    <scope>NUCLEOTIDE SEQUENCE</scope>
    <source>
        <strain evidence="2">CBS 955.72</strain>
    </source>
</reference>
<dbReference type="GO" id="GO:0008483">
    <property type="term" value="F:transaminase activity"/>
    <property type="evidence" value="ECO:0007669"/>
    <property type="project" value="UniProtKB-KW"/>
</dbReference>
<accession>A0AAJ0MHA9</accession>
<dbReference type="Gene3D" id="3.20.10.10">
    <property type="entry name" value="D-amino Acid Aminotransferase, subunit A, domain 2"/>
    <property type="match status" value="1"/>
</dbReference>
<dbReference type="Pfam" id="PF01063">
    <property type="entry name" value="Aminotran_4"/>
    <property type="match status" value="1"/>
</dbReference>
<gene>
    <name evidence="2" type="ORF">B0T25DRAFT_494353</name>
</gene>
<keyword evidence="2" id="KW-0032">Aminotransferase</keyword>
<protein>
    <submittedName>
        <fullName evidence="2">Aminotransferase</fullName>
    </submittedName>
</protein>
<dbReference type="InterPro" id="IPR001544">
    <property type="entry name" value="Aminotrans_IV"/>
</dbReference>
<dbReference type="SUPFAM" id="SSF56752">
    <property type="entry name" value="D-aminoacid aminotransferase-like PLP-dependent enzymes"/>
    <property type="match status" value="1"/>
</dbReference>
<dbReference type="Proteomes" id="UP001275084">
    <property type="component" value="Unassembled WGS sequence"/>
</dbReference>
<comment type="caution">
    <text evidence="2">The sequence shown here is derived from an EMBL/GenBank/DDBJ whole genome shotgun (WGS) entry which is preliminary data.</text>
</comment>
<proteinExistence type="predicted"/>
<evidence type="ECO:0000256" key="1">
    <source>
        <dbReference type="SAM" id="MobiDB-lite"/>
    </source>
</evidence>
<keyword evidence="2" id="KW-0808">Transferase</keyword>